<reference evidence="2 3" key="1">
    <citation type="submission" date="2008-07" db="EMBL/GenBank/DDBJ databases">
        <authorList>
            <person name="Tandeau de Marsac N."/>
            <person name="Ferriera S."/>
            <person name="Johnson J."/>
            <person name="Kravitz S."/>
            <person name="Beeson K."/>
            <person name="Sutton G."/>
            <person name="Rogers Y.-H."/>
            <person name="Friedman R."/>
            <person name="Frazier M."/>
            <person name="Venter J.C."/>
        </authorList>
    </citation>
    <scope>NUCLEOTIDE SEQUENCE [LARGE SCALE GENOMIC DNA]</scope>
    <source>
        <strain evidence="2 3">PCC 7420</strain>
    </source>
</reference>
<dbReference type="RefSeq" id="WP_006098515.1">
    <property type="nucleotide sequence ID" value="NZ_DS989842.1"/>
</dbReference>
<proteinExistence type="predicted"/>
<keyword evidence="3" id="KW-1185">Reference proteome</keyword>
<dbReference type="AlphaFoldDB" id="B4VIB3"/>
<name>B4VIB3_9CYAN</name>
<dbReference type="eggNOG" id="COG1403">
    <property type="taxonomic scope" value="Bacteria"/>
</dbReference>
<feature type="domain" description="RRXRR" evidence="1">
    <location>
        <begin position="4"/>
        <end position="176"/>
    </location>
</feature>
<dbReference type="HOGENOM" id="CLU_046248_1_0_3"/>
<organism evidence="2 3">
    <name type="scientific">Coleofasciculus chthonoplastes PCC 7420</name>
    <dbReference type="NCBI Taxonomy" id="118168"/>
    <lineage>
        <taxon>Bacteria</taxon>
        <taxon>Bacillati</taxon>
        <taxon>Cyanobacteriota</taxon>
        <taxon>Cyanophyceae</taxon>
        <taxon>Coleofasciculales</taxon>
        <taxon>Coleofasciculaceae</taxon>
        <taxon>Coleofasciculus</taxon>
    </lineage>
</organism>
<protein>
    <recommendedName>
        <fullName evidence="1">RRXRR domain-containing protein</fullName>
    </recommendedName>
</protein>
<dbReference type="EMBL" id="DS989842">
    <property type="protein sequence ID" value="EDX78079.1"/>
    <property type="molecule type" value="Genomic_DNA"/>
</dbReference>
<dbReference type="InterPro" id="IPR025938">
    <property type="entry name" value="RRXRR_dom"/>
</dbReference>
<accession>B4VIB3</accession>
<evidence type="ECO:0000259" key="1">
    <source>
        <dbReference type="Pfam" id="PF14239"/>
    </source>
</evidence>
<sequence>MLRVPVLSKSGKPLMPTKPSRARRWLRDGKAKVVHNDLECFAIQLTFETQENTQPIAMGIDPGKCYSGIGVQSSLFTLWMGHLVLPFKTVKERMELRRVMRRARRGRRINRKLPYSKRCHRQARFDNRRQGKLPPSIRANKQLELRVVKELFKLFPISAIHYELVMADVDKTSGRKSARSGIGFSPVMVGQRQMLNWLSKLAPVVTHKGWQRDGNGTSQLRQWLGLAKDKKNKANQTPATHAVDGVTLAAFEFTRWQEWHSDNAKHGDWSGYVQITPAPFAVIRRPPISRRQLHLCVPSKGGKRRKYGGTVTRHGFSKGDKVIAEKAGKTYVGWCSGDTERQVSVSDANWKRLGQFTASKVQLLQRSTGLIVRRQAKSKCRAFNWIVKSPLIERVDLTSIPLHPASLRVESHAKYDEFFHETFTILLAHAGAFHPTKSTGVDRTFDGIVNPGFGVKLGLSTGLAIPCPQF</sequence>
<dbReference type="STRING" id="118168.MC7420_7817"/>
<evidence type="ECO:0000313" key="3">
    <source>
        <dbReference type="Proteomes" id="UP000003835"/>
    </source>
</evidence>
<evidence type="ECO:0000313" key="2">
    <source>
        <dbReference type="EMBL" id="EDX78079.1"/>
    </source>
</evidence>
<dbReference type="Proteomes" id="UP000003835">
    <property type="component" value="Unassembled WGS sequence"/>
</dbReference>
<dbReference type="Pfam" id="PF14239">
    <property type="entry name" value="RRXRR"/>
    <property type="match status" value="1"/>
</dbReference>
<gene>
    <name evidence="2" type="ORF">MC7420_7817</name>
</gene>